<accession>A0AAD5N911</accession>
<evidence type="ECO:0000256" key="1">
    <source>
        <dbReference type="SAM" id="Phobius"/>
    </source>
</evidence>
<dbReference type="AlphaFoldDB" id="A0AAD5N911"/>
<proteinExistence type="predicted"/>
<gene>
    <name evidence="2" type="ORF">KIN20_025618</name>
</gene>
<reference evidence="2" key="1">
    <citation type="submission" date="2021-06" db="EMBL/GenBank/DDBJ databases">
        <title>Parelaphostrongylus tenuis whole genome reference sequence.</title>
        <authorList>
            <person name="Garwood T.J."/>
            <person name="Larsen P.A."/>
            <person name="Fountain-Jones N.M."/>
            <person name="Garbe J.R."/>
            <person name="Macchietto M.G."/>
            <person name="Kania S.A."/>
            <person name="Gerhold R.W."/>
            <person name="Richards J.E."/>
            <person name="Wolf T.M."/>
        </authorList>
    </citation>
    <scope>NUCLEOTIDE SEQUENCE</scope>
    <source>
        <strain evidence="2">MNPRO001-30</strain>
        <tissue evidence="2">Meninges</tissue>
    </source>
</reference>
<keyword evidence="1" id="KW-0812">Transmembrane</keyword>
<sequence>MTTVKIVGQLLDSQWRMLFNRFDDGHSINFVWTSVAQPLLQTGVHGVKLSRNEALFAWRQILSICTVAVLEGALCIAFKFLLIKQQIETKALLRAMMR</sequence>
<comment type="caution">
    <text evidence="2">The sequence shown here is derived from an EMBL/GenBank/DDBJ whole genome shotgun (WGS) entry which is preliminary data.</text>
</comment>
<dbReference type="EMBL" id="JAHQIW010005243">
    <property type="protein sequence ID" value="KAJ1365346.1"/>
    <property type="molecule type" value="Genomic_DNA"/>
</dbReference>
<name>A0AAD5N911_PARTN</name>
<evidence type="ECO:0000313" key="2">
    <source>
        <dbReference type="EMBL" id="KAJ1365346.1"/>
    </source>
</evidence>
<keyword evidence="3" id="KW-1185">Reference proteome</keyword>
<protein>
    <submittedName>
        <fullName evidence="2">Uncharacterized protein</fullName>
    </submittedName>
</protein>
<evidence type="ECO:0000313" key="3">
    <source>
        <dbReference type="Proteomes" id="UP001196413"/>
    </source>
</evidence>
<keyword evidence="1" id="KW-0472">Membrane</keyword>
<organism evidence="2 3">
    <name type="scientific">Parelaphostrongylus tenuis</name>
    <name type="common">Meningeal worm</name>
    <dbReference type="NCBI Taxonomy" id="148309"/>
    <lineage>
        <taxon>Eukaryota</taxon>
        <taxon>Metazoa</taxon>
        <taxon>Ecdysozoa</taxon>
        <taxon>Nematoda</taxon>
        <taxon>Chromadorea</taxon>
        <taxon>Rhabditida</taxon>
        <taxon>Rhabditina</taxon>
        <taxon>Rhabditomorpha</taxon>
        <taxon>Strongyloidea</taxon>
        <taxon>Metastrongylidae</taxon>
        <taxon>Parelaphostrongylus</taxon>
    </lineage>
</organism>
<feature type="non-terminal residue" evidence="2">
    <location>
        <position position="98"/>
    </location>
</feature>
<dbReference type="Proteomes" id="UP001196413">
    <property type="component" value="Unassembled WGS sequence"/>
</dbReference>
<feature type="transmembrane region" description="Helical" evidence="1">
    <location>
        <begin position="61"/>
        <end position="82"/>
    </location>
</feature>
<keyword evidence="1" id="KW-1133">Transmembrane helix</keyword>